<dbReference type="PANTHER" id="PTHR43874">
    <property type="entry name" value="TWO-COMPONENT RESPONSE REGULATOR"/>
    <property type="match status" value="1"/>
</dbReference>
<dbReference type="EMBL" id="JABFAC010000011">
    <property type="protein sequence ID" value="MBA0629184.1"/>
    <property type="molecule type" value="Genomic_DNA"/>
</dbReference>
<dbReference type="InterPro" id="IPR011006">
    <property type="entry name" value="CheY-like_superfamily"/>
</dbReference>
<sequence>MNVSSVKGSMSISSSTSTWKAGDTISDQFPAGLRVLVVDDDPTCLMILEKMLIACLYKVTKCNRAETALSKLRENKNGYDIVLSDVHMPDMDGFKLLEHIGLEMDLPVIMMSADDGKQVVMKGVTHGACDYLIKPVRIEALKNIWQHVVRKRKNEWKEFEQSGSVEEGDRQPKQSDDADYSSSANEGNWKGSKRRKDEEEETDERDDTSTLKKPRVVWSVELHQQFVAAVNQLGIDKAVPKKILELMNVPGLTRENVASHLQKYRLYLRRLSGVSQHQSNLSTIISAQDPTFGSLSSLSGLDLQTLAATGQLPAQSLARLQAAGLGRATAKSGIPITLVDQRNIFSFENPKLRFGEGQQQHMTNKQQVNLLHGIPTTMEPKQLVSLRHTAQSVGNMNMQVPPHGAQSSQNNPLLMQMGQQQQQQQQSRGQILVDSTINHAPRLSSMGQPILSNGMATNVSSRNGIPENIRAPGYSQTPSMLNFPMNHASELPGNCFPLGSTPGVSNLTSKGAFQEDVNSEIKGSGGFMPSYDVFNDLNQHKPQSWELQNVGIAFDSSQHSNSLQGNLDLTQSALGQQGFSSGQMNGHNRSAAVASKAMFSTGDVKELGSAQNVNQHLNNLLVDNTIRVKSERVCDTSPANIFPDHFGQDDLMSALLKQQESVASSENEFDFDGYSMNNIPVYCVLLSWKMVSSHCEYHVLLGFFEAYQGQIIGEVSKIHFCMICKGAHAEF</sequence>
<dbReference type="Pfam" id="PF00249">
    <property type="entry name" value="Myb_DNA-binding"/>
    <property type="match status" value="1"/>
</dbReference>
<keyword evidence="10" id="KW-0539">Nucleus</keyword>
<dbReference type="SUPFAM" id="SSF46689">
    <property type="entry name" value="Homeodomain-like"/>
    <property type="match status" value="1"/>
</dbReference>
<keyword evidence="6" id="KW-0805">Transcription regulation</keyword>
<evidence type="ECO:0000313" key="16">
    <source>
        <dbReference type="Proteomes" id="UP000593561"/>
    </source>
</evidence>
<dbReference type="PIRSF" id="PIRSF036392">
    <property type="entry name" value="RR_ARR_type-B"/>
    <property type="match status" value="1"/>
</dbReference>
<evidence type="ECO:0000256" key="8">
    <source>
        <dbReference type="ARBA" id="ARBA00023159"/>
    </source>
</evidence>
<dbReference type="GO" id="GO:0009736">
    <property type="term" value="P:cytokinin-activated signaling pathway"/>
    <property type="evidence" value="ECO:0007669"/>
    <property type="project" value="UniProtKB-KW"/>
</dbReference>
<keyword evidence="3 11" id="KW-0597">Phosphoprotein</keyword>
<evidence type="ECO:0000256" key="1">
    <source>
        <dbReference type="ARBA" id="ARBA00004123"/>
    </source>
</evidence>
<comment type="caution">
    <text evidence="15">The sequence shown here is derived from an EMBL/GenBank/DDBJ whole genome shotgun (WGS) entry which is preliminary data.</text>
</comment>
<reference evidence="15 16" key="1">
    <citation type="journal article" date="2019" name="Genome Biol. Evol.">
        <title>Insights into the evolution of the New World diploid cottons (Gossypium, subgenus Houzingenia) based on genome sequencing.</title>
        <authorList>
            <person name="Grover C.E."/>
            <person name="Arick M.A. 2nd"/>
            <person name="Thrash A."/>
            <person name="Conover J.L."/>
            <person name="Sanders W.S."/>
            <person name="Peterson D.G."/>
            <person name="Frelichowski J.E."/>
            <person name="Scheffler J.A."/>
            <person name="Scheffler B.E."/>
            <person name="Wendel J.F."/>
        </authorList>
    </citation>
    <scope>NUCLEOTIDE SEQUENCE [LARGE SCALE GENOMIC DNA]</scope>
    <source>
        <strain evidence="15">27</strain>
        <tissue evidence="15">Leaf</tissue>
    </source>
</reference>
<keyword evidence="5" id="KW-0902">Two-component regulatory system</keyword>
<keyword evidence="8" id="KW-0010">Activator</keyword>
<evidence type="ECO:0000256" key="9">
    <source>
        <dbReference type="ARBA" id="ARBA00023163"/>
    </source>
</evidence>
<dbReference type="FunFam" id="3.40.50.2300:FF:000408">
    <property type="entry name" value="Two-component response regulator"/>
    <property type="match status" value="1"/>
</dbReference>
<comment type="similarity">
    <text evidence="2">Belongs to the ARR family. Type-B subfamily.</text>
</comment>
<evidence type="ECO:0000256" key="12">
    <source>
        <dbReference type="SAM" id="MobiDB-lite"/>
    </source>
</evidence>
<dbReference type="AlphaFoldDB" id="A0A7J8SST9"/>
<evidence type="ECO:0000256" key="2">
    <source>
        <dbReference type="ARBA" id="ARBA00006015"/>
    </source>
</evidence>
<dbReference type="PROSITE" id="PS50110">
    <property type="entry name" value="RESPONSE_REGULATORY"/>
    <property type="match status" value="1"/>
</dbReference>
<keyword evidence="7" id="KW-0238">DNA-binding</keyword>
<keyword evidence="16" id="KW-1185">Reference proteome</keyword>
<accession>A0A7J8SST9</accession>
<dbReference type="PANTHER" id="PTHR43874:SF67">
    <property type="entry name" value="TWO-COMPONENT RESPONSE REGULATOR ARR2"/>
    <property type="match status" value="1"/>
</dbReference>
<dbReference type="GO" id="GO:0000160">
    <property type="term" value="P:phosphorelay signal transduction system"/>
    <property type="evidence" value="ECO:0007669"/>
    <property type="project" value="UniProtKB-KW"/>
</dbReference>
<feature type="region of interest" description="Disordered" evidence="12">
    <location>
        <begin position="157"/>
        <end position="210"/>
    </location>
</feature>
<dbReference type="Proteomes" id="UP000593561">
    <property type="component" value="Unassembled WGS sequence"/>
</dbReference>
<keyword evidence="9" id="KW-0804">Transcription</keyword>
<dbReference type="CDD" id="cd17584">
    <property type="entry name" value="REC_typeB_ARR-like"/>
    <property type="match status" value="1"/>
</dbReference>
<dbReference type="InterPro" id="IPR006447">
    <property type="entry name" value="Myb_dom_plants"/>
</dbReference>
<dbReference type="InterPro" id="IPR017930">
    <property type="entry name" value="Myb_dom"/>
</dbReference>
<evidence type="ECO:0000256" key="10">
    <source>
        <dbReference type="ARBA" id="ARBA00023242"/>
    </source>
</evidence>
<dbReference type="Pfam" id="PF00072">
    <property type="entry name" value="Response_reg"/>
    <property type="match status" value="1"/>
</dbReference>
<feature type="compositionally biased region" description="Basic and acidic residues" evidence="12">
    <location>
        <begin position="167"/>
        <end position="176"/>
    </location>
</feature>
<protein>
    <recommendedName>
        <fullName evidence="17">Two-component response regulator</fullName>
    </recommendedName>
</protein>
<evidence type="ECO:0000256" key="7">
    <source>
        <dbReference type="ARBA" id="ARBA00023125"/>
    </source>
</evidence>
<evidence type="ECO:0000313" key="15">
    <source>
        <dbReference type="EMBL" id="MBA0629184.1"/>
    </source>
</evidence>
<evidence type="ECO:0000256" key="11">
    <source>
        <dbReference type="PROSITE-ProRule" id="PRU00169"/>
    </source>
</evidence>
<evidence type="ECO:0000259" key="14">
    <source>
        <dbReference type="PROSITE" id="PS51294"/>
    </source>
</evidence>
<evidence type="ECO:0000256" key="4">
    <source>
        <dbReference type="ARBA" id="ARBA00022864"/>
    </source>
</evidence>
<feature type="modified residue" description="4-aspartylphosphate" evidence="11">
    <location>
        <position position="85"/>
    </location>
</feature>
<dbReference type="InterPro" id="IPR009057">
    <property type="entry name" value="Homeodomain-like_sf"/>
</dbReference>
<keyword evidence="4" id="KW-0932">Cytokinin signaling pathway</keyword>
<dbReference type="Gene3D" id="1.10.10.60">
    <property type="entry name" value="Homeodomain-like"/>
    <property type="match status" value="1"/>
</dbReference>
<dbReference type="GO" id="GO:0003677">
    <property type="term" value="F:DNA binding"/>
    <property type="evidence" value="ECO:0007669"/>
    <property type="project" value="UniProtKB-KW"/>
</dbReference>
<evidence type="ECO:0008006" key="17">
    <source>
        <dbReference type="Google" id="ProtNLM"/>
    </source>
</evidence>
<dbReference type="SMART" id="SM00448">
    <property type="entry name" value="REC"/>
    <property type="match status" value="1"/>
</dbReference>
<evidence type="ECO:0000256" key="3">
    <source>
        <dbReference type="ARBA" id="ARBA00022553"/>
    </source>
</evidence>
<evidence type="ECO:0000259" key="13">
    <source>
        <dbReference type="PROSITE" id="PS50110"/>
    </source>
</evidence>
<evidence type="ECO:0000256" key="6">
    <source>
        <dbReference type="ARBA" id="ARBA00023015"/>
    </source>
</evidence>
<dbReference type="InterPro" id="IPR017053">
    <property type="entry name" value="Response_reg_B-typ_pln"/>
</dbReference>
<dbReference type="NCBIfam" id="TIGR01557">
    <property type="entry name" value="myb_SHAQKYF"/>
    <property type="match status" value="1"/>
</dbReference>
<organism evidence="15 16">
    <name type="scientific">Gossypium davidsonii</name>
    <name type="common">Davidson's cotton</name>
    <name type="synonym">Gossypium klotzschianum subsp. davidsonii</name>
    <dbReference type="NCBI Taxonomy" id="34287"/>
    <lineage>
        <taxon>Eukaryota</taxon>
        <taxon>Viridiplantae</taxon>
        <taxon>Streptophyta</taxon>
        <taxon>Embryophyta</taxon>
        <taxon>Tracheophyta</taxon>
        <taxon>Spermatophyta</taxon>
        <taxon>Magnoliopsida</taxon>
        <taxon>eudicotyledons</taxon>
        <taxon>Gunneridae</taxon>
        <taxon>Pentapetalae</taxon>
        <taxon>rosids</taxon>
        <taxon>malvids</taxon>
        <taxon>Malvales</taxon>
        <taxon>Malvaceae</taxon>
        <taxon>Malvoideae</taxon>
        <taxon>Gossypium</taxon>
    </lineage>
</organism>
<feature type="domain" description="HTH myb-type" evidence="14">
    <location>
        <begin position="212"/>
        <end position="269"/>
    </location>
</feature>
<dbReference type="Gene3D" id="3.40.50.2300">
    <property type="match status" value="1"/>
</dbReference>
<evidence type="ECO:0000256" key="5">
    <source>
        <dbReference type="ARBA" id="ARBA00023012"/>
    </source>
</evidence>
<name>A0A7J8SST9_GOSDV</name>
<dbReference type="InterPro" id="IPR001005">
    <property type="entry name" value="SANT/Myb"/>
</dbReference>
<dbReference type="GO" id="GO:0005634">
    <property type="term" value="C:nucleus"/>
    <property type="evidence" value="ECO:0007669"/>
    <property type="project" value="UniProtKB-SubCell"/>
</dbReference>
<comment type="subcellular location">
    <subcellularLocation>
        <location evidence="1">Nucleus</location>
    </subcellularLocation>
</comment>
<dbReference type="PROSITE" id="PS51294">
    <property type="entry name" value="HTH_MYB"/>
    <property type="match status" value="1"/>
</dbReference>
<dbReference type="InterPro" id="IPR045279">
    <property type="entry name" value="ARR-like"/>
</dbReference>
<dbReference type="SUPFAM" id="SSF52172">
    <property type="entry name" value="CheY-like"/>
    <property type="match status" value="1"/>
</dbReference>
<dbReference type="InterPro" id="IPR001789">
    <property type="entry name" value="Sig_transdc_resp-reg_receiver"/>
</dbReference>
<feature type="domain" description="Response regulatory" evidence="13">
    <location>
        <begin position="34"/>
        <end position="149"/>
    </location>
</feature>
<dbReference type="GO" id="GO:0003700">
    <property type="term" value="F:DNA-binding transcription factor activity"/>
    <property type="evidence" value="ECO:0007669"/>
    <property type="project" value="InterPro"/>
</dbReference>
<dbReference type="FunFam" id="1.10.10.60:FF:000007">
    <property type="entry name" value="Two-component response regulator"/>
    <property type="match status" value="1"/>
</dbReference>
<gene>
    <name evidence="15" type="ORF">Godav_023780</name>
</gene>
<proteinExistence type="inferred from homology"/>